<feature type="domain" description="4-vinyl reductase 4VR" evidence="1">
    <location>
        <begin position="128"/>
        <end position="189"/>
    </location>
</feature>
<proteinExistence type="predicted"/>
<evidence type="ECO:0000259" key="1">
    <source>
        <dbReference type="SMART" id="SM00989"/>
    </source>
</evidence>
<comment type="caution">
    <text evidence="2">The sequence shown here is derived from an EMBL/GenBank/DDBJ whole genome shotgun (WGS) entry which is preliminary data.</text>
</comment>
<reference evidence="2" key="2">
    <citation type="submission" date="2021-01" db="EMBL/GenBank/DDBJ databases">
        <authorList>
            <person name="Hahn C.R."/>
            <person name="Youssef N.H."/>
            <person name="Elshahed M."/>
        </authorList>
    </citation>
    <scope>NUCLEOTIDE SEQUENCE</scope>
    <source>
        <strain evidence="2">Zod_Metabat.24</strain>
    </source>
</reference>
<accession>A0A9D8PPC3</accession>
<dbReference type="Pfam" id="PF02830">
    <property type="entry name" value="V4R"/>
    <property type="match status" value="1"/>
</dbReference>
<dbReference type="SUPFAM" id="SSF111126">
    <property type="entry name" value="Ligand-binding domain in the NO signalling and Golgi transport"/>
    <property type="match status" value="1"/>
</dbReference>
<dbReference type="EMBL" id="JAFGIX010000030">
    <property type="protein sequence ID" value="MBN1572810.1"/>
    <property type="molecule type" value="Genomic_DNA"/>
</dbReference>
<dbReference type="SMART" id="SM00989">
    <property type="entry name" value="V4R"/>
    <property type="match status" value="1"/>
</dbReference>
<gene>
    <name evidence="2" type="ORF">JW984_06390</name>
</gene>
<reference evidence="2" key="1">
    <citation type="journal article" date="2021" name="Environ. Microbiol.">
        <title>Genomic characterization of three novel Desulfobacterota classes expand the metabolic and phylogenetic diversity of the phylum.</title>
        <authorList>
            <person name="Murphy C.L."/>
            <person name="Biggerstaff J."/>
            <person name="Eichhorn A."/>
            <person name="Ewing E."/>
            <person name="Shahan R."/>
            <person name="Soriano D."/>
            <person name="Stewart S."/>
            <person name="VanMol K."/>
            <person name="Walker R."/>
            <person name="Walters P."/>
            <person name="Elshahed M.S."/>
            <person name="Youssef N.H."/>
        </authorList>
    </citation>
    <scope>NUCLEOTIDE SEQUENCE</scope>
    <source>
        <strain evidence="2">Zod_Metabat.24</strain>
    </source>
</reference>
<organism evidence="2 3">
    <name type="scientific">Candidatus Zymogenus saltonus</name>
    <dbReference type="NCBI Taxonomy" id="2844893"/>
    <lineage>
        <taxon>Bacteria</taxon>
        <taxon>Deltaproteobacteria</taxon>
        <taxon>Candidatus Zymogenia</taxon>
        <taxon>Candidatus Zymogeniales</taxon>
        <taxon>Candidatus Zymogenaceae</taxon>
        <taxon>Candidatus Zymogenus</taxon>
    </lineage>
</organism>
<protein>
    <recommendedName>
        <fullName evidence="1">4-vinyl reductase 4VR domain-containing protein</fullName>
    </recommendedName>
</protein>
<evidence type="ECO:0000313" key="2">
    <source>
        <dbReference type="EMBL" id="MBN1572810.1"/>
    </source>
</evidence>
<dbReference type="Gene3D" id="3.30.1380.20">
    <property type="entry name" value="Trafficking protein particle complex subunit 3"/>
    <property type="match status" value="1"/>
</dbReference>
<dbReference type="Proteomes" id="UP000809273">
    <property type="component" value="Unassembled WGS sequence"/>
</dbReference>
<dbReference type="InterPro" id="IPR004096">
    <property type="entry name" value="V4R"/>
</dbReference>
<evidence type="ECO:0000313" key="3">
    <source>
        <dbReference type="Proteomes" id="UP000809273"/>
    </source>
</evidence>
<sequence length="191" mass="21207">MTEKSVANVVIRVTLDATEDVMGKNGMKALMNYAGMSHLFENMPDYSPEKGFTDDDLKAIDQSFLKILGISGTMALYRVIGRAAGRYPLELGIFDGFQSLPTDEKLLKVIEQIPIFTGRGTVFVEGDTIVYDNPLCAFCEGQESTKPICSFVSGLMDEFIAWSGKKDWRAVETRCKAMGSDSCRYEILPKE</sequence>
<name>A0A9D8PPC3_9DELT</name>
<dbReference type="AlphaFoldDB" id="A0A9D8PPC3"/>
<dbReference type="InterPro" id="IPR024096">
    <property type="entry name" value="NO_sig/Golgi_transp_ligand-bd"/>
</dbReference>